<evidence type="ECO:0000313" key="2">
    <source>
        <dbReference type="EMBL" id="GAA0207091.1"/>
    </source>
</evidence>
<name>A0ABP3CKK9_9PSEU</name>
<protein>
    <submittedName>
        <fullName evidence="2">Flavodoxin family protein</fullName>
    </submittedName>
</protein>
<dbReference type="Gene3D" id="3.40.50.360">
    <property type="match status" value="1"/>
</dbReference>
<organism evidence="2 3">
    <name type="scientific">Saccharothrix mutabilis subsp. mutabilis</name>
    <dbReference type="NCBI Taxonomy" id="66855"/>
    <lineage>
        <taxon>Bacteria</taxon>
        <taxon>Bacillati</taxon>
        <taxon>Actinomycetota</taxon>
        <taxon>Actinomycetes</taxon>
        <taxon>Pseudonocardiales</taxon>
        <taxon>Pseudonocardiaceae</taxon>
        <taxon>Saccharothrix</taxon>
    </lineage>
</organism>
<dbReference type="Proteomes" id="UP001500416">
    <property type="component" value="Unassembled WGS sequence"/>
</dbReference>
<keyword evidence="3" id="KW-1185">Reference proteome</keyword>
<dbReference type="SUPFAM" id="SSF52218">
    <property type="entry name" value="Flavoproteins"/>
    <property type="match status" value="1"/>
</dbReference>
<evidence type="ECO:0000259" key="1">
    <source>
        <dbReference type="Pfam" id="PF03358"/>
    </source>
</evidence>
<dbReference type="InterPro" id="IPR005025">
    <property type="entry name" value="FMN_Rdtase-like_dom"/>
</dbReference>
<evidence type="ECO:0000313" key="3">
    <source>
        <dbReference type="Proteomes" id="UP001500416"/>
    </source>
</evidence>
<gene>
    <name evidence="2" type="ORF">GCM10010492_00650</name>
</gene>
<feature type="domain" description="NADPH-dependent FMN reductase-like" evidence="1">
    <location>
        <begin position="1"/>
        <end position="139"/>
    </location>
</feature>
<dbReference type="Pfam" id="PF03358">
    <property type="entry name" value="FMN_red"/>
    <property type="match status" value="1"/>
</dbReference>
<dbReference type="InterPro" id="IPR029039">
    <property type="entry name" value="Flavoprotein-like_sf"/>
</dbReference>
<dbReference type="EMBL" id="BAAABU010000001">
    <property type="protein sequence ID" value="GAA0207091.1"/>
    <property type="molecule type" value="Genomic_DNA"/>
</dbReference>
<proteinExistence type="predicted"/>
<comment type="caution">
    <text evidence="2">The sequence shown here is derived from an EMBL/GenBank/DDBJ whole genome shotgun (WGS) entry which is preliminary data.</text>
</comment>
<accession>A0ABP3CKK9</accession>
<dbReference type="RefSeq" id="WP_343931487.1">
    <property type="nucleotide sequence ID" value="NZ_BAAABU010000001.1"/>
</dbReference>
<sequence>MRAVVLHCTLKKSPERSNTELLSAVVENALRERGVDVHPIRVVDRNVPPGVVTDLGDGDEWPAIHEELLRSEILVVATPTWVGRPSSVAQRVLERMDAMISEKDDEGRPVAYNRVAGVVVTGNEDGAHHVISEVSGALLDIGYTVPGQAWTYWNMGPGPGPSFADTDHGHEWSVSTGKAMASNLYAAAEALAKNPIPAPAGG</sequence>
<reference evidence="3" key="1">
    <citation type="journal article" date="2019" name="Int. J. Syst. Evol. Microbiol.">
        <title>The Global Catalogue of Microorganisms (GCM) 10K type strain sequencing project: providing services to taxonomists for standard genome sequencing and annotation.</title>
        <authorList>
            <consortium name="The Broad Institute Genomics Platform"/>
            <consortium name="The Broad Institute Genome Sequencing Center for Infectious Disease"/>
            <person name="Wu L."/>
            <person name="Ma J."/>
        </authorList>
    </citation>
    <scope>NUCLEOTIDE SEQUENCE [LARGE SCALE GENOMIC DNA]</scope>
    <source>
        <strain evidence="3">JCM 3380</strain>
    </source>
</reference>